<evidence type="ECO:0000313" key="3">
    <source>
        <dbReference type="EMBL" id="QHT05270.1"/>
    </source>
</evidence>
<accession>A0A6C0CN09</accession>
<dbReference type="EMBL" id="MN739452">
    <property type="protein sequence ID" value="QHT05270.1"/>
    <property type="molecule type" value="Genomic_DNA"/>
</dbReference>
<evidence type="ECO:0000256" key="1">
    <source>
        <dbReference type="SAM" id="Coils"/>
    </source>
</evidence>
<dbReference type="AlphaFoldDB" id="A0A6C0CN09"/>
<organism evidence="3">
    <name type="scientific">viral metagenome</name>
    <dbReference type="NCBI Taxonomy" id="1070528"/>
    <lineage>
        <taxon>unclassified sequences</taxon>
        <taxon>metagenomes</taxon>
        <taxon>organismal metagenomes</taxon>
    </lineage>
</organism>
<evidence type="ECO:0000256" key="2">
    <source>
        <dbReference type="SAM" id="MobiDB-lite"/>
    </source>
</evidence>
<name>A0A6C0CN09_9ZZZZ</name>
<feature type="coiled-coil region" evidence="1">
    <location>
        <begin position="3"/>
        <end position="30"/>
    </location>
</feature>
<proteinExistence type="predicted"/>
<sequence>MNVDELLTKNKELQEEVNILREKLKKYTAPSRSKNYYENHKEEIIKKTKEYKETTNYYATIPIEKKKEYARRAYLNKKGKLQKEKEEETNEKSMEENI</sequence>
<keyword evidence="1" id="KW-0175">Coiled coil</keyword>
<reference evidence="3" key="1">
    <citation type="journal article" date="2020" name="Nature">
        <title>Giant virus diversity and host interactions through global metagenomics.</title>
        <authorList>
            <person name="Schulz F."/>
            <person name="Roux S."/>
            <person name="Paez-Espino D."/>
            <person name="Jungbluth S."/>
            <person name="Walsh D.A."/>
            <person name="Denef V.J."/>
            <person name="McMahon K.D."/>
            <person name="Konstantinidis K.T."/>
            <person name="Eloe-Fadrosh E.A."/>
            <person name="Kyrpides N.C."/>
            <person name="Woyke T."/>
        </authorList>
    </citation>
    <scope>NUCLEOTIDE SEQUENCE</scope>
    <source>
        <strain evidence="3">GVMAG-M-3300021375-17</strain>
    </source>
</reference>
<feature type="compositionally biased region" description="Basic and acidic residues" evidence="2">
    <location>
        <begin position="81"/>
        <end position="98"/>
    </location>
</feature>
<feature type="region of interest" description="Disordered" evidence="2">
    <location>
        <begin position="78"/>
        <end position="98"/>
    </location>
</feature>
<protein>
    <submittedName>
        <fullName evidence="3">Uncharacterized protein</fullName>
    </submittedName>
</protein>